<dbReference type="InterPro" id="IPR027417">
    <property type="entry name" value="P-loop_NTPase"/>
</dbReference>
<dbReference type="PANTHER" id="PTHR43650:SF1">
    <property type="entry name" value="PYROPHOSPHATE--FRUCTOSE 6-PHOSPHATE 1-PHOSPHOTRANSFERASE SUBUNIT BETA 2"/>
    <property type="match status" value="1"/>
</dbReference>
<dbReference type="InterPro" id="IPR035966">
    <property type="entry name" value="PKF_sf"/>
</dbReference>
<organism evidence="12">
    <name type="scientific">Cladocopium goreaui</name>
    <dbReference type="NCBI Taxonomy" id="2562237"/>
    <lineage>
        <taxon>Eukaryota</taxon>
        <taxon>Sar</taxon>
        <taxon>Alveolata</taxon>
        <taxon>Dinophyceae</taxon>
        <taxon>Suessiales</taxon>
        <taxon>Symbiodiniaceae</taxon>
        <taxon>Cladocopium</taxon>
    </lineage>
</organism>
<dbReference type="OrthoDB" id="537915at2759"/>
<keyword evidence="7" id="KW-0460">Magnesium</keyword>
<dbReference type="GO" id="GO:0006002">
    <property type="term" value="P:fructose 6-phosphate metabolic process"/>
    <property type="evidence" value="ECO:0007669"/>
    <property type="project" value="InterPro"/>
</dbReference>
<protein>
    <recommendedName>
        <fullName evidence="11">Phosphofructokinase domain-containing protein</fullName>
    </recommendedName>
</protein>
<keyword evidence="6" id="KW-0418">Kinase</keyword>
<dbReference type="GO" id="GO:0009749">
    <property type="term" value="P:response to glucose"/>
    <property type="evidence" value="ECO:0007669"/>
    <property type="project" value="TreeGrafter"/>
</dbReference>
<evidence type="ECO:0000259" key="11">
    <source>
        <dbReference type="Pfam" id="PF00365"/>
    </source>
</evidence>
<dbReference type="EMBL" id="CAMXCT010000396">
    <property type="protein sequence ID" value="CAI3978219.1"/>
    <property type="molecule type" value="Genomic_DNA"/>
</dbReference>
<dbReference type="AlphaFoldDB" id="A0A9P1BRN6"/>
<dbReference type="Proteomes" id="UP001152797">
    <property type="component" value="Unassembled WGS sequence"/>
</dbReference>
<keyword evidence="3" id="KW-0963">Cytoplasm</keyword>
<comment type="function">
    <text evidence="2">Catalyzes the phosphorylation of D-fructose 6-phosphate, the first committing step of glycolysis. Uses inorganic phosphate (PPi) as phosphoryl donor instead of ATP like common ATP-dependent phosphofructokinases (ATP-PFKs), which renders the reaction reversible, and can thus function both in glycolysis and gluconeogenesis. Consistently, PPi-PFK can replace the enzymes of both the forward (ATP-PFK) and reverse (fructose-bisphosphatase (FBPase)) reactions.</text>
</comment>
<dbReference type="Gene3D" id="3.40.50.460">
    <property type="entry name" value="Phosphofructokinase domain"/>
    <property type="match status" value="1"/>
</dbReference>
<dbReference type="SUPFAM" id="SSF53784">
    <property type="entry name" value="Phosphofructokinase"/>
    <property type="match status" value="1"/>
</dbReference>
<keyword evidence="5" id="KW-0479">Metal-binding</keyword>
<feature type="region of interest" description="Disordered" evidence="10">
    <location>
        <begin position="1006"/>
        <end position="1032"/>
    </location>
</feature>
<evidence type="ECO:0000256" key="8">
    <source>
        <dbReference type="ARBA" id="ARBA00023152"/>
    </source>
</evidence>
<dbReference type="Gene3D" id="1.10.10.480">
    <property type="entry name" value="Phosphofructokinase, domain 3"/>
    <property type="match status" value="1"/>
</dbReference>
<evidence type="ECO:0000313" key="14">
    <source>
        <dbReference type="Proteomes" id="UP001152797"/>
    </source>
</evidence>
<dbReference type="InterPro" id="IPR022953">
    <property type="entry name" value="ATP_PFK"/>
</dbReference>
<gene>
    <name evidence="12" type="ORF">C1SCF055_LOCUS6289</name>
</gene>
<proteinExistence type="predicted"/>
<dbReference type="GO" id="GO:0046872">
    <property type="term" value="F:metal ion binding"/>
    <property type="evidence" value="ECO:0007669"/>
    <property type="project" value="UniProtKB-KW"/>
</dbReference>
<dbReference type="InterPro" id="IPR000023">
    <property type="entry name" value="Phosphofructokinase_dom"/>
</dbReference>
<evidence type="ECO:0000313" key="13">
    <source>
        <dbReference type="EMBL" id="CAL1131594.1"/>
    </source>
</evidence>
<reference evidence="13" key="2">
    <citation type="submission" date="2024-04" db="EMBL/GenBank/DDBJ databases">
        <authorList>
            <person name="Chen Y."/>
            <person name="Shah S."/>
            <person name="Dougan E. K."/>
            <person name="Thang M."/>
            <person name="Chan C."/>
        </authorList>
    </citation>
    <scope>NUCLEOTIDE SEQUENCE [LARGE SCALE GENOMIC DNA]</scope>
</reference>
<dbReference type="SUPFAM" id="SSF52540">
    <property type="entry name" value="P-loop containing nucleoside triphosphate hydrolases"/>
    <property type="match status" value="1"/>
</dbReference>
<evidence type="ECO:0000256" key="3">
    <source>
        <dbReference type="ARBA" id="ARBA00022490"/>
    </source>
</evidence>
<feature type="domain" description="Phosphofructokinase" evidence="11">
    <location>
        <begin position="1"/>
        <end position="335"/>
    </location>
</feature>
<dbReference type="Gene3D" id="3.40.50.450">
    <property type="match status" value="1"/>
</dbReference>
<reference evidence="12" key="1">
    <citation type="submission" date="2022-10" db="EMBL/GenBank/DDBJ databases">
        <authorList>
            <person name="Chen Y."/>
            <person name="Dougan E. K."/>
            <person name="Chan C."/>
            <person name="Rhodes N."/>
            <person name="Thang M."/>
        </authorList>
    </citation>
    <scope>NUCLEOTIDE SEQUENCE</scope>
</reference>
<evidence type="ECO:0000256" key="2">
    <source>
        <dbReference type="ARBA" id="ARBA00003138"/>
    </source>
</evidence>
<dbReference type="EMBL" id="CAMXCT030000396">
    <property type="protein sequence ID" value="CAL4765531.1"/>
    <property type="molecule type" value="Genomic_DNA"/>
</dbReference>
<evidence type="ECO:0000256" key="5">
    <source>
        <dbReference type="ARBA" id="ARBA00022723"/>
    </source>
</evidence>
<comment type="caution">
    <text evidence="12">The sequence shown here is derived from an EMBL/GenBank/DDBJ whole genome shotgun (WGS) entry which is preliminary data.</text>
</comment>
<evidence type="ECO:0000256" key="4">
    <source>
        <dbReference type="ARBA" id="ARBA00022679"/>
    </source>
</evidence>
<dbReference type="GO" id="GO:0047334">
    <property type="term" value="F:diphosphate-fructose-6-phosphate 1-phosphotransferase activity"/>
    <property type="evidence" value="ECO:0007669"/>
    <property type="project" value="UniProtKB-EC"/>
</dbReference>
<name>A0A9P1BRN6_9DINO</name>
<keyword evidence="14" id="KW-1185">Reference proteome</keyword>
<comment type="catalytic activity">
    <reaction evidence="9">
        <text>beta-D-fructose 6-phosphate + diphosphate = beta-D-fructose 1,6-bisphosphate + phosphate + H(+)</text>
        <dbReference type="Rhea" id="RHEA:13613"/>
        <dbReference type="ChEBI" id="CHEBI:15378"/>
        <dbReference type="ChEBI" id="CHEBI:32966"/>
        <dbReference type="ChEBI" id="CHEBI:33019"/>
        <dbReference type="ChEBI" id="CHEBI:43474"/>
        <dbReference type="ChEBI" id="CHEBI:57634"/>
        <dbReference type="EC" id="2.7.1.90"/>
    </reaction>
</comment>
<dbReference type="PRINTS" id="PR00476">
    <property type="entry name" value="PHFRCTKINASE"/>
</dbReference>
<evidence type="ECO:0000313" key="12">
    <source>
        <dbReference type="EMBL" id="CAI3978219.1"/>
    </source>
</evidence>
<comment type="cofactor">
    <cofactor evidence="1">
        <name>Mg(2+)</name>
        <dbReference type="ChEBI" id="CHEBI:18420"/>
    </cofactor>
</comment>
<evidence type="ECO:0000256" key="10">
    <source>
        <dbReference type="SAM" id="MobiDB-lite"/>
    </source>
</evidence>
<keyword evidence="4" id="KW-0808">Transferase</keyword>
<sequence>MYGFLDGPHGVFAGNFVVITDEIMDGFRNTGGFDMLGSGRHKIETEEQFRDSMTVCNAIGLDGLVVIGGDDSNTNGAVLAEYFKANGCKTKVIGAPKTIDGDLKCPPHLPVSFGFDTACKTYATLVGNVAVDALSAQKYYHLVRLMGRSASNIALEVALLTHPNACLLGEEVAEQKQSLKDITIELADMIEARSKDGKDYGVILLPEGLIEFIPEFNSLISEINDKLAQPEIQPTEEAILNVLSKENADCFRYLPAFIRAQLLLDRDPHGNVQVAKIETEKLLAATVQSELENRRASGYKGTFSPQFHAFGYEGRAGMPTVFDSSYCYALGYTASSLLVNGCTGLIASVKNLLAPCKEWQCGGVPVTSLCVIERRKGKDKPVIRKALVEMTGDLSQPFQFYKKIRNDLRILDMYRIPGPMQFDMVNCEVSKDRPILSYIKGSAPCRRPLGISSVAREQLRHGDLSDNNHRFLHGRPTTVLGSWIAGQATCQQPSCAALPTQGLIPEAIQEAECSYCAADRRSRILVAQGAADTRFQKEFADAVAIFGTNDIKYHVNKLRAIQWANARDKQPYLFVAQDVASSVVVQEKPNLTTEKLQWLQRHDKECGGLYGVLPLCVGMPVRATDHLDRKRGILKGTKGYVVGRSTIANETPAPEGVVCNTLPAVVYVRFETATSWHVPGLPDANVYPVGTCRRVWYLDRQRQRPKLRVSRTQFPLAPQFAITAHVAQGQTIKEGVMTDLCIGPTGNPFTVYVAITRVTGREKLLIFRPFDAAPFQKGIGLGRDLLLRHLRGDFINWQSLLAKYCEERRCATCTERKPAAAFTTGQWKREDKDRVCRECTKHYADAGTPWQCNVCKLWHAEDNFPAKHRQRQCSFFRVCLTCEVKKPCFKCGVVKAESDFGAAAWKARNADRRCCRECATKLRGCWQCRQCAERKPRTEFTAWQQGREYTQNGTQVCNACTAFAFVCRLAHRTNQRLARLRQRETRHRHAAILEDVRKEIQEIHEARQTSTRAEGPKTDTAHSSNQQLAVGPDTAPPRLHIYICPYCAKSVQSPVATGRVDHRRGNGCGKQFRVTNGLLAGRTYSHACPTCGTVVHSTLASGRIRVTHRNPSGRQCRTNQWRVHT</sequence>
<evidence type="ECO:0000256" key="7">
    <source>
        <dbReference type="ARBA" id="ARBA00022842"/>
    </source>
</evidence>
<dbReference type="GO" id="GO:0005829">
    <property type="term" value="C:cytosol"/>
    <property type="evidence" value="ECO:0007669"/>
    <property type="project" value="TreeGrafter"/>
</dbReference>
<evidence type="ECO:0000256" key="6">
    <source>
        <dbReference type="ARBA" id="ARBA00022777"/>
    </source>
</evidence>
<accession>A0A9P1BRN6</accession>
<dbReference type="GO" id="GO:0003872">
    <property type="term" value="F:6-phosphofructokinase activity"/>
    <property type="evidence" value="ECO:0007669"/>
    <property type="project" value="InterPro"/>
</dbReference>
<evidence type="ECO:0000256" key="9">
    <source>
        <dbReference type="ARBA" id="ARBA00048072"/>
    </source>
</evidence>
<dbReference type="NCBIfam" id="NF005482">
    <property type="entry name" value="PRK07085.1"/>
    <property type="match status" value="1"/>
</dbReference>
<evidence type="ECO:0000256" key="1">
    <source>
        <dbReference type="ARBA" id="ARBA00001946"/>
    </source>
</evidence>
<dbReference type="Pfam" id="PF00365">
    <property type="entry name" value="PFK"/>
    <property type="match status" value="1"/>
</dbReference>
<dbReference type="EMBL" id="CAMXCT020000396">
    <property type="protein sequence ID" value="CAL1131594.1"/>
    <property type="molecule type" value="Genomic_DNA"/>
</dbReference>
<dbReference type="PANTHER" id="PTHR43650">
    <property type="entry name" value="PYROPHOSPHATE--FRUCTOSE 6-PHOSPHATE 1-PHOSPHOTRANSFERASE"/>
    <property type="match status" value="1"/>
</dbReference>
<keyword evidence="8" id="KW-0324">Glycolysis</keyword>